<organism evidence="1 2">
    <name type="scientific">Dactylosporangium salmoneum</name>
    <dbReference type="NCBI Taxonomy" id="53361"/>
    <lineage>
        <taxon>Bacteria</taxon>
        <taxon>Bacillati</taxon>
        <taxon>Actinomycetota</taxon>
        <taxon>Actinomycetes</taxon>
        <taxon>Micromonosporales</taxon>
        <taxon>Micromonosporaceae</taxon>
        <taxon>Dactylosporangium</taxon>
    </lineage>
</organism>
<evidence type="ECO:0000313" key="2">
    <source>
        <dbReference type="Proteomes" id="UP001501444"/>
    </source>
</evidence>
<name>A0ABN3FQU4_9ACTN</name>
<keyword evidence="2" id="KW-1185">Reference proteome</keyword>
<protein>
    <submittedName>
        <fullName evidence="1">Uncharacterized protein</fullName>
    </submittedName>
</protein>
<sequence>MSGINESTDAVKHVVGPASAVKHVAPYRYPLAEADAARMAELSAEIADRLAEMERIFTVTTGEAPRDAAPRFVPAPGHAAAEADSDVTYVEIICGPEGCGCYVTLADGTGFCEYPCGG</sequence>
<dbReference type="EMBL" id="BAAARV010000016">
    <property type="protein sequence ID" value="GAA2335522.1"/>
    <property type="molecule type" value="Genomic_DNA"/>
</dbReference>
<evidence type="ECO:0000313" key="1">
    <source>
        <dbReference type="EMBL" id="GAA2335522.1"/>
    </source>
</evidence>
<dbReference type="Proteomes" id="UP001501444">
    <property type="component" value="Unassembled WGS sequence"/>
</dbReference>
<reference evidence="1 2" key="1">
    <citation type="journal article" date="2019" name="Int. J. Syst. Evol. Microbiol.">
        <title>The Global Catalogue of Microorganisms (GCM) 10K type strain sequencing project: providing services to taxonomists for standard genome sequencing and annotation.</title>
        <authorList>
            <consortium name="The Broad Institute Genomics Platform"/>
            <consortium name="The Broad Institute Genome Sequencing Center for Infectious Disease"/>
            <person name="Wu L."/>
            <person name="Ma J."/>
        </authorList>
    </citation>
    <scope>NUCLEOTIDE SEQUENCE [LARGE SCALE GENOMIC DNA]</scope>
    <source>
        <strain evidence="1 2">JCM 3272</strain>
    </source>
</reference>
<accession>A0ABN3FQU4</accession>
<dbReference type="RefSeq" id="WP_344611551.1">
    <property type="nucleotide sequence ID" value="NZ_BAAARV010000016.1"/>
</dbReference>
<gene>
    <name evidence="1" type="ORF">GCM10010170_015400</name>
</gene>
<proteinExistence type="predicted"/>
<comment type="caution">
    <text evidence="1">The sequence shown here is derived from an EMBL/GenBank/DDBJ whole genome shotgun (WGS) entry which is preliminary data.</text>
</comment>